<dbReference type="PANTHER" id="PTHR33322">
    <property type="entry name" value="BAG DOMAIN CONTAINING PROTEIN, EXPRESSED"/>
    <property type="match status" value="1"/>
</dbReference>
<evidence type="ECO:0000313" key="4">
    <source>
        <dbReference type="Proteomes" id="UP001141253"/>
    </source>
</evidence>
<accession>A0ABQ9BXV9</accession>
<evidence type="ECO:0000256" key="2">
    <source>
        <dbReference type="SAM" id="MobiDB-lite"/>
    </source>
</evidence>
<feature type="compositionally biased region" description="Basic and acidic residues" evidence="2">
    <location>
        <begin position="37"/>
        <end position="52"/>
    </location>
</feature>
<evidence type="ECO:0000313" key="3">
    <source>
        <dbReference type="EMBL" id="KAJ6390589.1"/>
    </source>
</evidence>
<reference evidence="3" key="1">
    <citation type="submission" date="2022-10" db="EMBL/GenBank/DDBJ databases">
        <authorList>
            <person name="Hyden B.L."/>
            <person name="Feng K."/>
            <person name="Yates T."/>
            <person name="Jawdy S."/>
            <person name="Smart L.B."/>
            <person name="Muchero W."/>
        </authorList>
    </citation>
    <scope>NUCLEOTIDE SEQUENCE</scope>
    <source>
        <tissue evidence="3">Shoot tip</tissue>
    </source>
</reference>
<protein>
    <submittedName>
        <fullName evidence="3">Uncharacterized protein</fullName>
    </submittedName>
</protein>
<feature type="compositionally biased region" description="Basic residues" evidence="2">
    <location>
        <begin position="142"/>
        <end position="151"/>
    </location>
</feature>
<proteinExistence type="predicted"/>
<gene>
    <name evidence="3" type="ORF">OIU77_024743</name>
</gene>
<keyword evidence="4" id="KW-1185">Reference proteome</keyword>
<evidence type="ECO:0000256" key="1">
    <source>
        <dbReference type="ARBA" id="ARBA00023186"/>
    </source>
</evidence>
<name>A0ABQ9BXV9_9ROSI</name>
<feature type="region of interest" description="Disordered" evidence="2">
    <location>
        <begin position="37"/>
        <end position="75"/>
    </location>
</feature>
<dbReference type="InterPro" id="IPR040400">
    <property type="entry name" value="BAG5/6/7/8"/>
</dbReference>
<dbReference type="Proteomes" id="UP001141253">
    <property type="component" value="Chromosome 2"/>
</dbReference>
<comment type="caution">
    <text evidence="3">The sequence shown here is derived from an EMBL/GenBank/DDBJ whole genome shotgun (WGS) entry which is preliminary data.</text>
</comment>
<dbReference type="EMBL" id="JAPFFI010000006">
    <property type="protein sequence ID" value="KAJ6390589.1"/>
    <property type="molecule type" value="Genomic_DNA"/>
</dbReference>
<dbReference type="PANTHER" id="PTHR33322:SF16">
    <property type="entry name" value="BAG FAMILY MOLECULAR CHAPERONE REGULATOR 6"/>
    <property type="match status" value="1"/>
</dbReference>
<sequence length="151" mass="17207">MQAEEEQDNDCQPITDCGDEEMKLEAKQFHDLRLLSDNDSLEDRLDGSETSKRSSLIGPQFSPMGAEHVEKKRERKLVEENEKLRGMMERLIETGKDQLTVISNLTKRVKDLEKKLSKKNKVWAKQFRIANPPSSARPSVKSPRRKAGVAA</sequence>
<organism evidence="3 4">
    <name type="scientific">Salix suchowensis</name>
    <dbReference type="NCBI Taxonomy" id="1278906"/>
    <lineage>
        <taxon>Eukaryota</taxon>
        <taxon>Viridiplantae</taxon>
        <taxon>Streptophyta</taxon>
        <taxon>Embryophyta</taxon>
        <taxon>Tracheophyta</taxon>
        <taxon>Spermatophyta</taxon>
        <taxon>Magnoliopsida</taxon>
        <taxon>eudicotyledons</taxon>
        <taxon>Gunneridae</taxon>
        <taxon>Pentapetalae</taxon>
        <taxon>rosids</taxon>
        <taxon>fabids</taxon>
        <taxon>Malpighiales</taxon>
        <taxon>Salicaceae</taxon>
        <taxon>Saliceae</taxon>
        <taxon>Salix</taxon>
    </lineage>
</organism>
<reference evidence="3" key="2">
    <citation type="journal article" date="2023" name="Int. J. Mol. Sci.">
        <title>De Novo Assembly and Annotation of 11 Diverse Shrub Willow (Salix) Genomes Reveals Novel Gene Organization in Sex-Linked Regions.</title>
        <authorList>
            <person name="Hyden B."/>
            <person name="Feng K."/>
            <person name="Yates T.B."/>
            <person name="Jawdy S."/>
            <person name="Cereghino C."/>
            <person name="Smart L.B."/>
            <person name="Muchero W."/>
        </authorList>
    </citation>
    <scope>NUCLEOTIDE SEQUENCE</scope>
    <source>
        <tissue evidence="3">Shoot tip</tissue>
    </source>
</reference>
<feature type="region of interest" description="Disordered" evidence="2">
    <location>
        <begin position="127"/>
        <end position="151"/>
    </location>
</feature>
<keyword evidence="1" id="KW-0143">Chaperone</keyword>